<comment type="caution">
    <text evidence="12">The sequence shown here is derived from an EMBL/GenBank/DDBJ whole genome shotgun (WGS) entry which is preliminary data.</text>
</comment>
<comment type="caution">
    <text evidence="10">Lacks conserved residue(s) required for the propagation of feature annotation.</text>
</comment>
<keyword evidence="10" id="KW-0768">Sushi</keyword>
<reference evidence="12 13" key="1">
    <citation type="submission" date="2024-06" db="EMBL/GenBank/DDBJ databases">
        <authorList>
            <person name="Pan Q."/>
            <person name="Wen M."/>
            <person name="Jouanno E."/>
            <person name="Zahm M."/>
            <person name="Klopp C."/>
            <person name="Cabau C."/>
            <person name="Louis A."/>
            <person name="Berthelot C."/>
            <person name="Parey E."/>
            <person name="Roest Crollius H."/>
            <person name="Montfort J."/>
            <person name="Robinson-Rechavi M."/>
            <person name="Bouchez O."/>
            <person name="Lampietro C."/>
            <person name="Lopez Roques C."/>
            <person name="Donnadieu C."/>
            <person name="Postlethwait J."/>
            <person name="Bobe J."/>
            <person name="Verreycken H."/>
            <person name="Guiguen Y."/>
        </authorList>
    </citation>
    <scope>NUCLEOTIDE SEQUENCE [LARGE SCALE GENOMIC DNA]</scope>
    <source>
        <strain evidence="12">Up_M1</strain>
        <tissue evidence="12">Testis</tissue>
    </source>
</reference>
<dbReference type="InterPro" id="IPR000800">
    <property type="entry name" value="Notch_dom"/>
</dbReference>
<dbReference type="Pfam" id="PF00084">
    <property type="entry name" value="Sushi"/>
    <property type="match status" value="3"/>
</dbReference>
<evidence type="ECO:0000256" key="5">
    <source>
        <dbReference type="ARBA" id="ARBA00065954"/>
    </source>
</evidence>
<protein>
    <recommendedName>
        <fullName evidence="7">Pappalysin-1</fullName>
        <ecNumber evidence="6">3.4.24.79</ecNumber>
    </recommendedName>
    <alternativeName>
        <fullName evidence="8">Insulin-like growth factor-dependent IGF-binding protein 4 protease</fullName>
    </alternativeName>
    <alternativeName>
        <fullName evidence="9">Pregnancy-associated plasma protein A</fullName>
    </alternativeName>
</protein>
<keyword evidence="2" id="KW-1015">Disulfide bond</keyword>
<evidence type="ECO:0000256" key="8">
    <source>
        <dbReference type="ARBA" id="ARBA00075042"/>
    </source>
</evidence>
<dbReference type="Proteomes" id="UP001557470">
    <property type="component" value="Unassembled WGS sequence"/>
</dbReference>
<dbReference type="AlphaFoldDB" id="A0ABD0WUP9"/>
<organism evidence="12 13">
    <name type="scientific">Umbra pygmaea</name>
    <name type="common">Eastern mudminnow</name>
    <dbReference type="NCBI Taxonomy" id="75934"/>
    <lineage>
        <taxon>Eukaryota</taxon>
        <taxon>Metazoa</taxon>
        <taxon>Chordata</taxon>
        <taxon>Craniata</taxon>
        <taxon>Vertebrata</taxon>
        <taxon>Euteleostomi</taxon>
        <taxon>Actinopterygii</taxon>
        <taxon>Neopterygii</taxon>
        <taxon>Teleostei</taxon>
        <taxon>Protacanthopterygii</taxon>
        <taxon>Esociformes</taxon>
        <taxon>Umbridae</taxon>
        <taxon>Umbra</taxon>
    </lineage>
</organism>
<evidence type="ECO:0000256" key="10">
    <source>
        <dbReference type="PROSITE-ProRule" id="PRU00302"/>
    </source>
</evidence>
<name>A0ABD0WUP9_UMBPY</name>
<dbReference type="FunFam" id="2.10.70.10:FF:000045">
    <property type="entry name" value="Pappalysin 1"/>
    <property type="match status" value="1"/>
</dbReference>
<dbReference type="FunFam" id="2.10.70.10:FF:000068">
    <property type="entry name" value="Pappalysin 1"/>
    <property type="match status" value="1"/>
</dbReference>
<evidence type="ECO:0000256" key="4">
    <source>
        <dbReference type="ARBA" id="ARBA00052840"/>
    </source>
</evidence>
<evidence type="ECO:0000313" key="13">
    <source>
        <dbReference type="Proteomes" id="UP001557470"/>
    </source>
</evidence>
<dbReference type="EC" id="3.4.24.79" evidence="6"/>
<dbReference type="PANTHER" id="PTHR46130:SF2">
    <property type="entry name" value="PAPPALYSIN-1"/>
    <property type="match status" value="1"/>
</dbReference>
<gene>
    <name evidence="12" type="ORF">UPYG_G00178720</name>
</gene>
<evidence type="ECO:0000259" key="11">
    <source>
        <dbReference type="PROSITE" id="PS50923"/>
    </source>
</evidence>
<evidence type="ECO:0000256" key="6">
    <source>
        <dbReference type="ARBA" id="ARBA00066853"/>
    </source>
</evidence>
<feature type="domain" description="Sushi" evidence="11">
    <location>
        <begin position="373"/>
        <end position="442"/>
    </location>
</feature>
<evidence type="ECO:0000256" key="2">
    <source>
        <dbReference type="ARBA" id="ARBA00023157"/>
    </source>
</evidence>
<accession>A0ABD0WUP9</accession>
<evidence type="ECO:0000256" key="9">
    <source>
        <dbReference type="ARBA" id="ARBA00077848"/>
    </source>
</evidence>
<dbReference type="SMART" id="SM00032">
    <property type="entry name" value="CCP"/>
    <property type="match status" value="4"/>
</dbReference>
<dbReference type="CDD" id="cd00033">
    <property type="entry name" value="CCP"/>
    <property type="match status" value="2"/>
</dbReference>
<dbReference type="FunFam" id="2.10.70.10:FF:000057">
    <property type="entry name" value="Pappalysin 1"/>
    <property type="match status" value="1"/>
</dbReference>
<dbReference type="InterPro" id="IPR000436">
    <property type="entry name" value="Sushi_SCR_CCP_dom"/>
</dbReference>
<evidence type="ECO:0000313" key="12">
    <source>
        <dbReference type="EMBL" id="KAL0978973.1"/>
    </source>
</evidence>
<dbReference type="Gene3D" id="2.10.70.10">
    <property type="entry name" value="Complement Module, domain 1"/>
    <property type="match status" value="4"/>
</dbReference>
<dbReference type="PROSITE" id="PS50923">
    <property type="entry name" value="SUSHI"/>
    <property type="match status" value="3"/>
</dbReference>
<feature type="domain" description="Sushi" evidence="11">
    <location>
        <begin position="238"/>
        <end position="299"/>
    </location>
</feature>
<evidence type="ECO:0000256" key="1">
    <source>
        <dbReference type="ARBA" id="ARBA00022737"/>
    </source>
</evidence>
<keyword evidence="1" id="KW-0677">Repeat</keyword>
<dbReference type="InterPro" id="IPR035976">
    <property type="entry name" value="Sushi/SCR/CCP_sf"/>
</dbReference>
<dbReference type="InterPro" id="IPR043543">
    <property type="entry name" value="PAPPA/PAPPA2"/>
</dbReference>
<proteinExistence type="predicted"/>
<feature type="domain" description="Sushi" evidence="11">
    <location>
        <begin position="168"/>
        <end position="237"/>
    </location>
</feature>
<sequence length="597" mass="66999">MAQWARTCQSKAFDLFDGVSQYAWFPCQEAQHHSRNNQYWLRAKYAHPMVAASVIIHLAADGTGYIDQTQCNITVQLVDTKDKLHSLGDWRLSCRNNPLVIPVSHDLSMAFYRTQAILVTFHSKLVAISGVGLRSFQYFDPITISGCQSNEIYNPMGQSCVHYSCDTIDCQEPVVHNAEMRCSSPGFVNGVRCTITCNRGYVLQIHREDDIIKTQSDSVVTLSCADGKWNKHVTCEPVDCGRPDKYHVHPAHFHFFEGTTYGKTCTFQCREPAQLVGSNNVLTCKEDGMWSFPEALCELRCPAPPPVPNAVLQTKRCNATGLKVGSLCKYKCKPGYHVPSTDKLKNPVSIPRRAFKLQCTEDGSWQEGTCEPVTCQAPPPIFHGSYQCTDGFRFNSDCWINCNGANHTVRLLYSPCKQDATSNVIRCRKDGNWSGSFHVCPRLTGQCPLPQNVNPSIRLRCRKGHNIGEECELTCKDRNNNVIILPSNMSAEAVMKDHWRNPPKVKTIVCTMGQKWYPNPEDLHCIKGCEPFMGDNYCDAINNRAFCSYDGGDCCHSTVKTKKVIPFPMSCDIREDCACLDPDAQENKIGVRQRFLG</sequence>
<dbReference type="PANTHER" id="PTHR46130">
    <property type="entry name" value="LAMGL DOMAIN-CONTAINING PROTEIN"/>
    <property type="match status" value="1"/>
</dbReference>
<evidence type="ECO:0000256" key="7">
    <source>
        <dbReference type="ARBA" id="ARBA00067550"/>
    </source>
</evidence>
<comment type="subunit">
    <text evidence="5">Homodimer; disulfide-linked. In pregnancy serum, predominantly found as a disulfide-linked 2:2 heterotetramer with the proform of PRG2.</text>
</comment>
<dbReference type="SMART" id="SM00004">
    <property type="entry name" value="NL"/>
    <property type="match status" value="1"/>
</dbReference>
<comment type="catalytic activity">
    <reaction evidence="4">
        <text>Cleavage of the 135-Met-|-Lys-136 bond in insulin-like growth factor binding protein (IGFBP)-4, and the 143-Ser-|-Lys-144 bond in IGFBP-5.</text>
        <dbReference type="EC" id="3.4.24.79"/>
    </reaction>
</comment>
<dbReference type="SUPFAM" id="SSF57535">
    <property type="entry name" value="Complement control module/SCR domain"/>
    <property type="match status" value="4"/>
</dbReference>
<keyword evidence="13" id="KW-1185">Reference proteome</keyword>
<dbReference type="EMBL" id="JAGEUA010000005">
    <property type="protein sequence ID" value="KAL0978973.1"/>
    <property type="molecule type" value="Genomic_DNA"/>
</dbReference>
<dbReference type="FunFam" id="2.10.70.10:FF:000061">
    <property type="entry name" value="Pappalysin 1"/>
    <property type="match status" value="1"/>
</dbReference>
<keyword evidence="3" id="KW-0325">Glycoprotein</keyword>
<evidence type="ECO:0000256" key="3">
    <source>
        <dbReference type="ARBA" id="ARBA00023180"/>
    </source>
</evidence>